<proteinExistence type="inferred from homology"/>
<comment type="caution">
    <text evidence="12">The sequence shown here is derived from an EMBL/GenBank/DDBJ whole genome shotgun (WGS) entry which is preliminary data.</text>
</comment>
<evidence type="ECO:0000256" key="3">
    <source>
        <dbReference type="ARBA" id="ARBA00022448"/>
    </source>
</evidence>
<evidence type="ECO:0000256" key="6">
    <source>
        <dbReference type="ARBA" id="ARBA00022792"/>
    </source>
</evidence>
<gene>
    <name evidence="12" type="ORF">D9613_005571</name>
</gene>
<dbReference type="Proteomes" id="UP000521872">
    <property type="component" value="Unassembled WGS sequence"/>
</dbReference>
<name>A0A8H4QYL9_9AGAR</name>
<feature type="repeat" description="Solcar" evidence="10">
    <location>
        <begin position="59"/>
        <end position="132"/>
    </location>
</feature>
<comment type="similarity">
    <text evidence="2 11">Belongs to the mitochondrial carrier (TC 2.A.29) family.</text>
</comment>
<organism evidence="12 13">
    <name type="scientific">Agrocybe pediades</name>
    <dbReference type="NCBI Taxonomy" id="84607"/>
    <lineage>
        <taxon>Eukaryota</taxon>
        <taxon>Fungi</taxon>
        <taxon>Dikarya</taxon>
        <taxon>Basidiomycota</taxon>
        <taxon>Agaricomycotina</taxon>
        <taxon>Agaricomycetes</taxon>
        <taxon>Agaricomycetidae</taxon>
        <taxon>Agaricales</taxon>
        <taxon>Agaricineae</taxon>
        <taxon>Strophariaceae</taxon>
        <taxon>Agrocybe</taxon>
    </lineage>
</organism>
<dbReference type="EMBL" id="JAACJL010000016">
    <property type="protein sequence ID" value="KAF4619613.1"/>
    <property type="molecule type" value="Genomic_DNA"/>
</dbReference>
<dbReference type="InterPro" id="IPR002067">
    <property type="entry name" value="MCP"/>
</dbReference>
<evidence type="ECO:0000256" key="1">
    <source>
        <dbReference type="ARBA" id="ARBA00004448"/>
    </source>
</evidence>
<dbReference type="SUPFAM" id="SSF103506">
    <property type="entry name" value="Mitochondrial carrier"/>
    <property type="match status" value="1"/>
</dbReference>
<keyword evidence="5" id="KW-0677">Repeat</keyword>
<dbReference type="GO" id="GO:0005743">
    <property type="term" value="C:mitochondrial inner membrane"/>
    <property type="evidence" value="ECO:0007669"/>
    <property type="project" value="UniProtKB-SubCell"/>
</dbReference>
<evidence type="ECO:0008006" key="14">
    <source>
        <dbReference type="Google" id="ProtNLM"/>
    </source>
</evidence>
<keyword evidence="8" id="KW-0496">Mitochondrion</keyword>
<evidence type="ECO:0000256" key="4">
    <source>
        <dbReference type="ARBA" id="ARBA00022692"/>
    </source>
</evidence>
<keyword evidence="13" id="KW-1185">Reference proteome</keyword>
<dbReference type="InterPro" id="IPR018108">
    <property type="entry name" value="MCP_transmembrane"/>
</dbReference>
<evidence type="ECO:0000256" key="2">
    <source>
        <dbReference type="ARBA" id="ARBA00006375"/>
    </source>
</evidence>
<evidence type="ECO:0000256" key="7">
    <source>
        <dbReference type="ARBA" id="ARBA00022989"/>
    </source>
</evidence>
<evidence type="ECO:0000313" key="12">
    <source>
        <dbReference type="EMBL" id="KAF4619613.1"/>
    </source>
</evidence>
<dbReference type="PANTHER" id="PTHR45667">
    <property type="entry name" value="S-ADENOSYLMETHIONINE MITOCHONDRIAL CARRIER PROTEIN"/>
    <property type="match status" value="1"/>
</dbReference>
<protein>
    <recommendedName>
        <fullName evidence="14">S-adenosylmethionine transporter</fullName>
    </recommendedName>
</protein>
<accession>A0A8H4QYL9</accession>
<dbReference type="GO" id="GO:0055085">
    <property type="term" value="P:transmembrane transport"/>
    <property type="evidence" value="ECO:0007669"/>
    <property type="project" value="InterPro"/>
</dbReference>
<keyword evidence="3 11" id="KW-0813">Transport</keyword>
<comment type="subcellular location">
    <subcellularLocation>
        <location evidence="1">Mitochondrion inner membrane</location>
        <topology evidence="1">Multi-pass membrane protein</topology>
    </subcellularLocation>
</comment>
<dbReference type="FunFam" id="1.50.40.10:FF:000018">
    <property type="entry name" value="S-adenosylmethionine mitochondrial carrier protein-like"/>
    <property type="match status" value="1"/>
</dbReference>
<feature type="repeat" description="Solcar" evidence="10">
    <location>
        <begin position="142"/>
        <end position="225"/>
    </location>
</feature>
<dbReference type="InterPro" id="IPR023395">
    <property type="entry name" value="MCP_dom_sf"/>
</dbReference>
<evidence type="ECO:0000256" key="8">
    <source>
        <dbReference type="ARBA" id="ARBA00023128"/>
    </source>
</evidence>
<feature type="repeat" description="Solcar" evidence="10">
    <location>
        <begin position="235"/>
        <end position="324"/>
    </location>
</feature>
<dbReference type="Gene3D" id="1.50.40.10">
    <property type="entry name" value="Mitochondrial carrier domain"/>
    <property type="match status" value="1"/>
</dbReference>
<dbReference type="Pfam" id="PF00153">
    <property type="entry name" value="Mito_carr"/>
    <property type="match status" value="3"/>
</dbReference>
<keyword evidence="9 10" id="KW-0472">Membrane</keyword>
<keyword evidence="7" id="KW-1133">Transmembrane helix</keyword>
<reference evidence="12 13" key="1">
    <citation type="submission" date="2019-12" db="EMBL/GenBank/DDBJ databases">
        <authorList>
            <person name="Floudas D."/>
            <person name="Bentzer J."/>
            <person name="Ahren D."/>
            <person name="Johansson T."/>
            <person name="Persson P."/>
            <person name="Tunlid A."/>
        </authorList>
    </citation>
    <scope>NUCLEOTIDE SEQUENCE [LARGE SCALE GENOMIC DNA]</scope>
    <source>
        <strain evidence="12 13">CBS 102.39</strain>
    </source>
</reference>
<evidence type="ECO:0000256" key="10">
    <source>
        <dbReference type="PROSITE-ProRule" id="PRU00282"/>
    </source>
</evidence>
<dbReference type="PROSITE" id="PS50920">
    <property type="entry name" value="SOLCAR"/>
    <property type="match status" value="3"/>
</dbReference>
<dbReference type="PRINTS" id="PR00926">
    <property type="entry name" value="MITOCARRIER"/>
</dbReference>
<keyword evidence="4 10" id="KW-0812">Transmembrane</keyword>
<sequence length="328" mass="35376">MRSRNWNLEIVFTRPSTLLRTLSTPLPPQPPLKVQNVDREEAIVYPVTSGALAWLLSCQKHRIYEQAGGIAGTSVDLLFFPIDTIKTRLQSAQGFRAAGGFSGIYKGVGSVVIGSAPGAAAFFSTYETMKKNLPFRDGLAPVNHMLSASVGEVAACLIRVPTEVIKTRMQTSAYGAQGGSSLAAAKIVLQNTGLMGFYRGFGITVMREIPFTSIQFPTYELLKLQLSRKVGRKPLYAHEAAICGSIAGGIAAASTTPLDVLKTRVMLDVRDSKKERLPSLLTRLRTIYVSEGPKALFAGVVPRTLWISAGGAVFLGVYEWAVHGLMGI</sequence>
<evidence type="ECO:0000256" key="9">
    <source>
        <dbReference type="ARBA" id="ARBA00023136"/>
    </source>
</evidence>
<evidence type="ECO:0000313" key="13">
    <source>
        <dbReference type="Proteomes" id="UP000521872"/>
    </source>
</evidence>
<evidence type="ECO:0000256" key="11">
    <source>
        <dbReference type="RuleBase" id="RU000488"/>
    </source>
</evidence>
<dbReference type="AlphaFoldDB" id="A0A8H4QYL9"/>
<keyword evidence="6" id="KW-0999">Mitochondrion inner membrane</keyword>
<evidence type="ECO:0000256" key="5">
    <source>
        <dbReference type="ARBA" id="ARBA00022737"/>
    </source>
</evidence>